<evidence type="ECO:0008006" key="3">
    <source>
        <dbReference type="Google" id="ProtNLM"/>
    </source>
</evidence>
<dbReference type="AlphaFoldDB" id="A0A6N9ZC06"/>
<organism evidence="1 2">
    <name type="scientific">Rhizobium laguerreae</name>
    <dbReference type="NCBI Taxonomy" id="1076926"/>
    <lineage>
        <taxon>Bacteria</taxon>
        <taxon>Pseudomonadati</taxon>
        <taxon>Pseudomonadota</taxon>
        <taxon>Alphaproteobacteria</taxon>
        <taxon>Hyphomicrobiales</taxon>
        <taxon>Rhizobiaceae</taxon>
        <taxon>Rhizobium/Agrobacterium group</taxon>
        <taxon>Rhizobium</taxon>
    </lineage>
</organism>
<comment type="caution">
    <text evidence="1">The sequence shown here is derived from an EMBL/GenBank/DDBJ whole genome shotgun (WGS) entry which is preliminary data.</text>
</comment>
<dbReference type="EMBL" id="WUEP01000005">
    <property type="protein sequence ID" value="NEH91062.1"/>
    <property type="molecule type" value="Genomic_DNA"/>
</dbReference>
<accession>A0A6N9ZC06</accession>
<proteinExistence type="predicted"/>
<reference evidence="1 2" key="1">
    <citation type="submission" date="2019-12" db="EMBL/GenBank/DDBJ databases">
        <title>Rhizobium genotypes associated with high levels of biological nitrogen fixation by grain legumes in a temperate-maritime cropping system.</title>
        <authorList>
            <person name="Maluk M."/>
            <person name="Francesc Ferrando Molina F."/>
            <person name="Lopez Del Egido L."/>
            <person name="Lafos M."/>
            <person name="Langarica-Fuentes A."/>
            <person name="Gebre Yohannes G."/>
            <person name="Young M.W."/>
            <person name="Martin P."/>
            <person name="Gantlett R."/>
            <person name="Kenicer G."/>
            <person name="Hawes C."/>
            <person name="Begg G.S."/>
            <person name="Quilliam R.S."/>
            <person name="Squire G.R."/>
            <person name="Poole P.S."/>
            <person name="Young P.W."/>
            <person name="Iannetta P.M."/>
            <person name="James E.K."/>
        </authorList>
    </citation>
    <scope>NUCLEOTIDE SEQUENCE [LARGE SCALE GENOMIC DNA]</scope>
    <source>
        <strain evidence="1 2">JHI2449</strain>
    </source>
</reference>
<sequence length="141" mass="15175">MLKSVVSAGALHPTKCVIIGQRHSPIAYNDTCDEFLSVRVRDIASIDAFLAICHSVLPEADGDWLALIVDIRDLSTVYSNCASLLWRDAGAIIQAMALVAESHNMAFCPLGILGQEIVSALLPNTHYYVPVGVAALGLEKR</sequence>
<name>A0A6N9ZC06_9HYPH</name>
<dbReference type="Proteomes" id="UP000468864">
    <property type="component" value="Unassembled WGS sequence"/>
</dbReference>
<dbReference type="Gene3D" id="3.40.109.10">
    <property type="entry name" value="NADH Oxidase"/>
    <property type="match status" value="1"/>
</dbReference>
<gene>
    <name evidence="1" type="ORF">GR206_08395</name>
</gene>
<dbReference type="InterPro" id="IPR000415">
    <property type="entry name" value="Nitroreductase-like"/>
</dbReference>
<evidence type="ECO:0000313" key="2">
    <source>
        <dbReference type="Proteomes" id="UP000468864"/>
    </source>
</evidence>
<dbReference type="GO" id="GO:0016491">
    <property type="term" value="F:oxidoreductase activity"/>
    <property type="evidence" value="ECO:0007669"/>
    <property type="project" value="InterPro"/>
</dbReference>
<evidence type="ECO:0000313" key="1">
    <source>
        <dbReference type="EMBL" id="NEH91062.1"/>
    </source>
</evidence>
<protein>
    <recommendedName>
        <fullName evidence="3">Nitroreductase domain-containing protein</fullName>
    </recommendedName>
</protein>
<dbReference type="SUPFAM" id="SSF55469">
    <property type="entry name" value="FMN-dependent nitroreductase-like"/>
    <property type="match status" value="1"/>
</dbReference>
<dbReference type="RefSeq" id="WP_163876320.1">
    <property type="nucleotide sequence ID" value="NZ_JAAXST010000004.1"/>
</dbReference>